<dbReference type="InterPro" id="IPR035965">
    <property type="entry name" value="PAS-like_dom_sf"/>
</dbReference>
<dbReference type="SUPFAM" id="SSF55073">
    <property type="entry name" value="Nucleotide cyclase"/>
    <property type="match status" value="1"/>
</dbReference>
<dbReference type="PANTHER" id="PTHR33121:SF23">
    <property type="entry name" value="CYCLIC DI-GMP PHOSPHODIESTERASE PDEB"/>
    <property type="match status" value="1"/>
</dbReference>
<dbReference type="CDD" id="cd01949">
    <property type="entry name" value="GGDEF"/>
    <property type="match status" value="1"/>
</dbReference>
<dbReference type="Pfam" id="PF00990">
    <property type="entry name" value="GGDEF"/>
    <property type="match status" value="1"/>
</dbReference>
<dbReference type="InterPro" id="IPR050706">
    <property type="entry name" value="Cyclic-di-GMP_PDE-like"/>
</dbReference>
<evidence type="ECO:0000259" key="1">
    <source>
        <dbReference type="PROSITE" id="PS50883"/>
    </source>
</evidence>
<dbReference type="Proteomes" id="UP000613743">
    <property type="component" value="Unassembled WGS sequence"/>
</dbReference>
<dbReference type="CDD" id="cd01948">
    <property type="entry name" value="EAL"/>
    <property type="match status" value="1"/>
</dbReference>
<dbReference type="Gene3D" id="3.30.450.20">
    <property type="entry name" value="PAS domain"/>
    <property type="match status" value="1"/>
</dbReference>
<dbReference type="InterPro" id="IPR043128">
    <property type="entry name" value="Rev_trsase/Diguanyl_cyclase"/>
</dbReference>
<dbReference type="InterPro" id="IPR000160">
    <property type="entry name" value="GGDEF_dom"/>
</dbReference>
<gene>
    <name evidence="3" type="ORF">GCM10009332_05060</name>
</gene>
<dbReference type="SMART" id="SM00052">
    <property type="entry name" value="EAL"/>
    <property type="match status" value="1"/>
</dbReference>
<dbReference type="NCBIfam" id="TIGR00254">
    <property type="entry name" value="GGDEF"/>
    <property type="match status" value="1"/>
</dbReference>
<dbReference type="Pfam" id="PF00563">
    <property type="entry name" value="EAL"/>
    <property type="match status" value="1"/>
</dbReference>
<evidence type="ECO:0000313" key="4">
    <source>
        <dbReference type="Proteomes" id="UP000613743"/>
    </source>
</evidence>
<accession>A0A917JLD5</accession>
<dbReference type="SUPFAM" id="SSF55781">
    <property type="entry name" value="GAF domain-like"/>
    <property type="match status" value="1"/>
</dbReference>
<keyword evidence="4" id="KW-1185">Reference proteome</keyword>
<dbReference type="Gene3D" id="3.30.70.270">
    <property type="match status" value="1"/>
</dbReference>
<dbReference type="InterPro" id="IPR001633">
    <property type="entry name" value="EAL_dom"/>
</dbReference>
<reference evidence="3" key="1">
    <citation type="journal article" date="2014" name="Int. J. Syst. Evol. Microbiol.">
        <title>Complete genome sequence of Corynebacterium casei LMG S-19264T (=DSM 44701T), isolated from a smear-ripened cheese.</title>
        <authorList>
            <consortium name="US DOE Joint Genome Institute (JGI-PGF)"/>
            <person name="Walter F."/>
            <person name="Albersmeier A."/>
            <person name="Kalinowski J."/>
            <person name="Ruckert C."/>
        </authorList>
    </citation>
    <scope>NUCLEOTIDE SEQUENCE</scope>
    <source>
        <strain evidence="3">JCM 30804</strain>
    </source>
</reference>
<dbReference type="EMBL" id="BMPZ01000001">
    <property type="protein sequence ID" value="GGI70742.1"/>
    <property type="molecule type" value="Genomic_DNA"/>
</dbReference>
<dbReference type="RefSeq" id="WP_188917497.1">
    <property type="nucleotide sequence ID" value="NZ_BMPZ01000001.1"/>
</dbReference>
<feature type="domain" description="GGDEF" evidence="2">
    <location>
        <begin position="327"/>
        <end position="460"/>
    </location>
</feature>
<dbReference type="SMART" id="SM00267">
    <property type="entry name" value="GGDEF"/>
    <property type="match status" value="1"/>
</dbReference>
<dbReference type="Gene3D" id="3.20.20.450">
    <property type="entry name" value="EAL domain"/>
    <property type="match status" value="1"/>
</dbReference>
<dbReference type="InterPro" id="IPR035919">
    <property type="entry name" value="EAL_sf"/>
</dbReference>
<dbReference type="AlphaFoldDB" id="A0A917JLD5"/>
<dbReference type="SUPFAM" id="SSF141868">
    <property type="entry name" value="EAL domain-like"/>
    <property type="match status" value="1"/>
</dbReference>
<dbReference type="SUPFAM" id="SSF55785">
    <property type="entry name" value="PYP-like sensor domain (PAS domain)"/>
    <property type="match status" value="1"/>
</dbReference>
<name>A0A917JLD5_9GAMM</name>
<evidence type="ECO:0000313" key="3">
    <source>
        <dbReference type="EMBL" id="GGI70742.1"/>
    </source>
</evidence>
<protein>
    <submittedName>
        <fullName evidence="3">D-glycero-D-manno-heptose 1-phosphate guanosyltransferase</fullName>
    </submittedName>
</protein>
<dbReference type="GO" id="GO:0071111">
    <property type="term" value="F:cyclic-guanylate-specific phosphodiesterase activity"/>
    <property type="evidence" value="ECO:0007669"/>
    <property type="project" value="InterPro"/>
</dbReference>
<dbReference type="PROSITE" id="PS50887">
    <property type="entry name" value="GGDEF"/>
    <property type="match status" value="1"/>
</dbReference>
<reference evidence="3" key="2">
    <citation type="submission" date="2020-09" db="EMBL/GenBank/DDBJ databases">
        <authorList>
            <person name="Sun Q."/>
            <person name="Ohkuma M."/>
        </authorList>
    </citation>
    <scope>NUCLEOTIDE SEQUENCE</scope>
    <source>
        <strain evidence="3">JCM 30804</strain>
    </source>
</reference>
<sequence>MSDSLMNKLQHALVNIFSDSPLVTLEQNVDRALEAITQQLQCDGVFVISRTRQQSHLQARNMYLKPEFCNQKAVKEWPLQDTPFFNELAAQPRLVKLSDLSQLPENASREKELLAQWQVKSLLVLPSITFGETRIAVVALSCNRPNDWSDELITELNHAAGLLGATMELTRVAQALMHSEHKYQEVFQKLPIACGLVDKDNRLTMLNSIAEHMTDAKEGEHLLALVREEEQPVLIDTLNIVREGVLNQAWCELPLQTTHNKHNWMKLSFSCLRGSSDQLVMMAEDVNENHRLADELSFQANFDALTGLPNRPHFEALLSKLVQSGDDQTHIAFLDLDQFQVINNVSGHKAGDQLLCQVAKRLKQLVRKGDVVARIGGDEFGILMHQSTSESAQAIAKRICLQLFEHEFYWQNRKHAVSVSVGLAKLDRTANEIYDVMSQADAACRLAKDEGRNGWRLYSVTDPNMHRLFTQMNSSVDVIGALALNRFELYFQPIEPLLAKEKGLHFEVLTRMLNEDGKIVSPAVFLPAAERYNLAPRVDLWVIDNLLNWARENCEIWRDLSMVSVNLSATSLGDSEFMSWLEMRLLSEPELVYKLCFEITETAALSQLEQANNLIDLLRPLGCKLALDDFGSGFSSFAYLKRLDVDFVKVDGQFVVNLCESQSDQAIVNAICQLGRDMGFCIIAEFVESEAIGYKLKDLGVDYGQGYAISKPMKLSGLKSGKHKPWLITDTSDFRDSFI</sequence>
<feature type="domain" description="EAL" evidence="1">
    <location>
        <begin position="471"/>
        <end position="726"/>
    </location>
</feature>
<comment type="caution">
    <text evidence="3">The sequence shown here is derived from an EMBL/GenBank/DDBJ whole genome shotgun (WGS) entry which is preliminary data.</text>
</comment>
<dbReference type="InterPro" id="IPR029787">
    <property type="entry name" value="Nucleotide_cyclase"/>
</dbReference>
<dbReference type="InterPro" id="IPR029016">
    <property type="entry name" value="GAF-like_dom_sf"/>
</dbReference>
<dbReference type="Gene3D" id="3.30.450.40">
    <property type="match status" value="1"/>
</dbReference>
<evidence type="ECO:0000259" key="2">
    <source>
        <dbReference type="PROSITE" id="PS50887"/>
    </source>
</evidence>
<dbReference type="InterPro" id="IPR003018">
    <property type="entry name" value="GAF"/>
</dbReference>
<organism evidence="3 4">
    <name type="scientific">Shewanella gelidii</name>
    <dbReference type="NCBI Taxonomy" id="1642821"/>
    <lineage>
        <taxon>Bacteria</taxon>
        <taxon>Pseudomonadati</taxon>
        <taxon>Pseudomonadota</taxon>
        <taxon>Gammaproteobacteria</taxon>
        <taxon>Alteromonadales</taxon>
        <taxon>Shewanellaceae</taxon>
        <taxon>Shewanella</taxon>
    </lineage>
</organism>
<dbReference type="SMART" id="SM00065">
    <property type="entry name" value="GAF"/>
    <property type="match status" value="1"/>
</dbReference>
<proteinExistence type="predicted"/>
<dbReference type="Pfam" id="PF01590">
    <property type="entry name" value="GAF"/>
    <property type="match status" value="1"/>
</dbReference>
<dbReference type="PROSITE" id="PS50883">
    <property type="entry name" value="EAL"/>
    <property type="match status" value="1"/>
</dbReference>
<dbReference type="PANTHER" id="PTHR33121">
    <property type="entry name" value="CYCLIC DI-GMP PHOSPHODIESTERASE PDEF"/>
    <property type="match status" value="1"/>
</dbReference>